<keyword evidence="1" id="KW-0472">Membrane</keyword>
<dbReference type="Proteomes" id="UP000198362">
    <property type="component" value="Unassembled WGS sequence"/>
</dbReference>
<feature type="transmembrane region" description="Helical" evidence="1">
    <location>
        <begin position="41"/>
        <end position="59"/>
    </location>
</feature>
<feature type="transmembrane region" description="Helical" evidence="1">
    <location>
        <begin position="71"/>
        <end position="96"/>
    </location>
</feature>
<keyword evidence="1" id="KW-1133">Transmembrane helix</keyword>
<evidence type="ECO:0000313" key="2">
    <source>
        <dbReference type="EMBL" id="SNT66240.1"/>
    </source>
</evidence>
<feature type="transmembrane region" description="Helical" evidence="1">
    <location>
        <begin position="198"/>
        <end position="216"/>
    </location>
</feature>
<evidence type="ECO:0000313" key="3">
    <source>
        <dbReference type="Proteomes" id="UP000198362"/>
    </source>
</evidence>
<sequence>MVIVTAVAVALLGEVLLRWHTSTFMTIMTRRPRRAVARRGVGAVLVSVVVGIALSLAVAQILERLHIVSLVVLALLLGFNRAVGLGVGSLLVFSVWQPDLAVLLWFVAPLLVVSVVTIGVSGWTSMLFGALDIQEGPTPWTLLLTATAGGAAAWAIWSWSGWASVAVLASLLVFVRWFRLTGTVPAPWRVQLRRREWFRFVVVGYLAFSPVGSAVVDELAEFRPTWVLMVAMPLAAGVALATFPVPYPTAPTLVPAGARIRQTLAQGGLFAALLSARFPESPVTPALLTTVALVTAGALVAMALLRATPFNQVVAQDLIQLMGDTDDVFDDWAWHAIIRRRHSADAGLLTMLAAKAEQSLDNRTPTTEALLNLAPFDADLAMSRARDPFDSWTFLVEQALSAVERGARRSGRDVGQLLPLLRAAAARPELARAMRSRHLDAAGEVLATQTECYDQSGLAILRDENRLLEARIKFGAGDDAGGIAIAAEILAQPHLDAYNRRDALLLLTMSSVLDGDRDAVAEYREASAGLRVRWSDRRQVWAAAWAMRPILGVRWLRIPPQAWRGFKNKHATVMSDELTPQLALDIFDTLGAKSRILAP</sequence>
<accession>A0A239PH12</accession>
<feature type="transmembrane region" description="Helical" evidence="1">
    <location>
        <begin position="102"/>
        <end position="128"/>
    </location>
</feature>
<dbReference type="EMBL" id="FZPH01000035">
    <property type="protein sequence ID" value="SNT66240.1"/>
    <property type="molecule type" value="Genomic_DNA"/>
</dbReference>
<evidence type="ECO:0000256" key="1">
    <source>
        <dbReference type="SAM" id="Phobius"/>
    </source>
</evidence>
<gene>
    <name evidence="2" type="ORF">SAMN05421812_13521</name>
</gene>
<feature type="transmembrane region" description="Helical" evidence="1">
    <location>
        <begin position="284"/>
        <end position="305"/>
    </location>
</feature>
<organism evidence="2 3">
    <name type="scientific">Asanoa hainanensis</name>
    <dbReference type="NCBI Taxonomy" id="560556"/>
    <lineage>
        <taxon>Bacteria</taxon>
        <taxon>Bacillati</taxon>
        <taxon>Actinomycetota</taxon>
        <taxon>Actinomycetes</taxon>
        <taxon>Micromonosporales</taxon>
        <taxon>Micromonosporaceae</taxon>
        <taxon>Asanoa</taxon>
    </lineage>
</organism>
<name>A0A239PH12_9ACTN</name>
<feature type="transmembrane region" description="Helical" evidence="1">
    <location>
        <begin position="228"/>
        <end position="247"/>
    </location>
</feature>
<proteinExistence type="predicted"/>
<reference evidence="2 3" key="1">
    <citation type="submission" date="2017-06" db="EMBL/GenBank/DDBJ databases">
        <authorList>
            <person name="Kim H.J."/>
            <person name="Triplett B.A."/>
        </authorList>
    </citation>
    <scope>NUCLEOTIDE SEQUENCE [LARGE SCALE GENOMIC DNA]</scope>
    <source>
        <strain evidence="2 3">CGMCC 4.5593</strain>
    </source>
</reference>
<protein>
    <submittedName>
        <fullName evidence="2">Uncharacterized protein</fullName>
    </submittedName>
</protein>
<keyword evidence="1" id="KW-0812">Transmembrane</keyword>
<keyword evidence="3" id="KW-1185">Reference proteome</keyword>
<feature type="transmembrane region" description="Helical" evidence="1">
    <location>
        <begin position="162"/>
        <end position="178"/>
    </location>
</feature>
<dbReference type="AlphaFoldDB" id="A0A239PH12"/>